<sequence length="67" mass="7467">MIVIIIANNYVLFPYLELFTDKAIMLELPEGLFTLLTIGVGGYVVSRSGEKIAQSLKKPPEVIKNQE</sequence>
<proteinExistence type="predicted"/>
<dbReference type="AlphaFoldDB" id="A0A450RVK5"/>
<name>A0A450RVK5_9GAMM</name>
<gene>
    <name evidence="1" type="ORF">BECKDK2373B_GA0170837_100427</name>
</gene>
<accession>A0A450RVK5</accession>
<evidence type="ECO:0000313" key="1">
    <source>
        <dbReference type="EMBL" id="VFJ43047.1"/>
    </source>
</evidence>
<reference evidence="1" key="1">
    <citation type="submission" date="2019-02" db="EMBL/GenBank/DDBJ databases">
        <authorList>
            <person name="Gruber-Vodicka R. H."/>
            <person name="Seah K. B. B."/>
        </authorList>
    </citation>
    <scope>NUCLEOTIDE SEQUENCE</scope>
    <source>
        <strain evidence="1">BECK_DK47</strain>
    </source>
</reference>
<protein>
    <submittedName>
        <fullName evidence="1">Uncharacterized protein</fullName>
    </submittedName>
</protein>
<dbReference type="EMBL" id="CAADEX010000004">
    <property type="protein sequence ID" value="VFJ43047.1"/>
    <property type="molecule type" value="Genomic_DNA"/>
</dbReference>
<organism evidence="1">
    <name type="scientific">Candidatus Kentrum sp. DK</name>
    <dbReference type="NCBI Taxonomy" id="2126562"/>
    <lineage>
        <taxon>Bacteria</taxon>
        <taxon>Pseudomonadati</taxon>
        <taxon>Pseudomonadota</taxon>
        <taxon>Gammaproteobacteria</taxon>
        <taxon>Candidatus Kentrum</taxon>
    </lineage>
</organism>